<dbReference type="OrthoDB" id="3722922at2759"/>
<dbReference type="InParanoid" id="A0A0C3KMH3"/>
<reference evidence="2" key="2">
    <citation type="submission" date="2015-01" db="EMBL/GenBank/DDBJ databases">
        <title>Evolutionary Origins and Diversification of the Mycorrhizal Mutualists.</title>
        <authorList>
            <consortium name="DOE Joint Genome Institute"/>
            <consortium name="Mycorrhizal Genomics Consortium"/>
            <person name="Kohler A."/>
            <person name="Kuo A."/>
            <person name="Nagy L.G."/>
            <person name="Floudas D."/>
            <person name="Copeland A."/>
            <person name="Barry K.W."/>
            <person name="Cichocki N."/>
            <person name="Veneault-Fourrey C."/>
            <person name="LaButti K."/>
            <person name="Lindquist E.A."/>
            <person name="Lipzen A."/>
            <person name="Lundell T."/>
            <person name="Morin E."/>
            <person name="Murat C."/>
            <person name="Riley R."/>
            <person name="Ohm R."/>
            <person name="Sun H."/>
            <person name="Tunlid A."/>
            <person name="Henrissat B."/>
            <person name="Grigoriev I.V."/>
            <person name="Hibbett D.S."/>
            <person name="Martin F."/>
        </authorList>
    </citation>
    <scope>NUCLEOTIDE SEQUENCE [LARGE SCALE GENOMIC DNA]</scope>
    <source>
        <strain evidence="2">Marx 270</strain>
    </source>
</reference>
<proteinExistence type="predicted"/>
<reference evidence="1 2" key="1">
    <citation type="submission" date="2014-04" db="EMBL/GenBank/DDBJ databases">
        <authorList>
            <consortium name="DOE Joint Genome Institute"/>
            <person name="Kuo A."/>
            <person name="Kohler A."/>
            <person name="Costa M.D."/>
            <person name="Nagy L.G."/>
            <person name="Floudas D."/>
            <person name="Copeland A."/>
            <person name="Barry K.W."/>
            <person name="Cichocki N."/>
            <person name="Veneault-Fourrey C."/>
            <person name="LaButti K."/>
            <person name="Lindquist E.A."/>
            <person name="Lipzen A."/>
            <person name="Lundell T."/>
            <person name="Morin E."/>
            <person name="Murat C."/>
            <person name="Sun H."/>
            <person name="Tunlid A."/>
            <person name="Henrissat B."/>
            <person name="Grigoriev I.V."/>
            <person name="Hibbett D.S."/>
            <person name="Martin F."/>
            <person name="Nordberg H.P."/>
            <person name="Cantor M.N."/>
            <person name="Hua S.X."/>
        </authorList>
    </citation>
    <scope>NUCLEOTIDE SEQUENCE [LARGE SCALE GENOMIC DNA]</scope>
    <source>
        <strain evidence="1 2">Marx 270</strain>
    </source>
</reference>
<dbReference type="EMBL" id="KN831951">
    <property type="protein sequence ID" value="KIO10807.1"/>
    <property type="molecule type" value="Genomic_DNA"/>
</dbReference>
<dbReference type="AlphaFoldDB" id="A0A0C3KMH3"/>
<accession>A0A0C3KMH3</accession>
<gene>
    <name evidence="1" type="ORF">M404DRAFT_51350</name>
</gene>
<sequence length="73" mass="8279">MVWLQHWASKANLTAALLPFETGGSWKKSPRIGTTRNKKYRTCIPPKGTEDFRIILPNFASLSNRSPSSMETR</sequence>
<dbReference type="Proteomes" id="UP000054217">
    <property type="component" value="Unassembled WGS sequence"/>
</dbReference>
<feature type="non-terminal residue" evidence="1">
    <location>
        <position position="73"/>
    </location>
</feature>
<name>A0A0C3KMH3_PISTI</name>
<evidence type="ECO:0000313" key="2">
    <source>
        <dbReference type="Proteomes" id="UP000054217"/>
    </source>
</evidence>
<keyword evidence="2" id="KW-1185">Reference proteome</keyword>
<dbReference type="HOGENOM" id="CLU_2711694_0_0_1"/>
<evidence type="ECO:0000313" key="1">
    <source>
        <dbReference type="EMBL" id="KIO10807.1"/>
    </source>
</evidence>
<protein>
    <submittedName>
        <fullName evidence="1">Uncharacterized protein</fullName>
    </submittedName>
</protein>
<organism evidence="1 2">
    <name type="scientific">Pisolithus tinctorius Marx 270</name>
    <dbReference type="NCBI Taxonomy" id="870435"/>
    <lineage>
        <taxon>Eukaryota</taxon>
        <taxon>Fungi</taxon>
        <taxon>Dikarya</taxon>
        <taxon>Basidiomycota</taxon>
        <taxon>Agaricomycotina</taxon>
        <taxon>Agaricomycetes</taxon>
        <taxon>Agaricomycetidae</taxon>
        <taxon>Boletales</taxon>
        <taxon>Sclerodermatineae</taxon>
        <taxon>Pisolithaceae</taxon>
        <taxon>Pisolithus</taxon>
    </lineage>
</organism>